<dbReference type="RefSeq" id="WP_342831306.1">
    <property type="nucleotide sequence ID" value="NZ_JBANDC010000021.1"/>
</dbReference>
<name>A0ABU9Q1Q1_9BURK</name>
<dbReference type="EMBL" id="JBANDC010000021">
    <property type="protein sequence ID" value="MEM4990191.1"/>
    <property type="molecule type" value="Genomic_DNA"/>
</dbReference>
<comment type="caution">
    <text evidence="2">The sequence shown here is derived from an EMBL/GenBank/DDBJ whole genome shotgun (WGS) entry which is preliminary data.</text>
</comment>
<evidence type="ECO:0008006" key="4">
    <source>
        <dbReference type="Google" id="ProtNLM"/>
    </source>
</evidence>
<evidence type="ECO:0000256" key="1">
    <source>
        <dbReference type="SAM" id="MobiDB-lite"/>
    </source>
</evidence>
<dbReference type="Proteomes" id="UP001495910">
    <property type="component" value="Unassembled WGS sequence"/>
</dbReference>
<keyword evidence="3" id="KW-1185">Reference proteome</keyword>
<protein>
    <recommendedName>
        <fullName evidence="4">HEPN domain-containing protein</fullName>
    </recommendedName>
</protein>
<proteinExistence type="predicted"/>
<organism evidence="2 3">
    <name type="scientific">Collimonas rhizosphaerae</name>
    <dbReference type="NCBI Taxonomy" id="3126357"/>
    <lineage>
        <taxon>Bacteria</taxon>
        <taxon>Pseudomonadati</taxon>
        <taxon>Pseudomonadota</taxon>
        <taxon>Betaproteobacteria</taxon>
        <taxon>Burkholderiales</taxon>
        <taxon>Oxalobacteraceae</taxon>
        <taxon>Collimonas</taxon>
    </lineage>
</organism>
<reference evidence="2 3" key="1">
    <citation type="submission" date="2024-02" db="EMBL/GenBank/DDBJ databases">
        <title>Draft genome sequence of Collimonas sp. strain H4R21, an effective mineral-weathering bacterial strain isolated from the beech rhizosphere.</title>
        <authorList>
            <person name="Morin E."/>
            <person name="Uroz S."/>
            <person name="Leveau J.H.J."/>
            <person name="Kumar R."/>
            <person name="Rey M.W."/>
            <person name="Pham J."/>
        </authorList>
    </citation>
    <scope>NUCLEOTIDE SEQUENCE [LARGE SCALE GENOMIC DNA]</scope>
    <source>
        <strain evidence="2 3">H4R21</strain>
    </source>
</reference>
<evidence type="ECO:0000313" key="2">
    <source>
        <dbReference type="EMBL" id="MEM4990191.1"/>
    </source>
</evidence>
<feature type="region of interest" description="Disordered" evidence="1">
    <location>
        <begin position="1"/>
        <end position="21"/>
    </location>
</feature>
<gene>
    <name evidence="2" type="ORF">V8G57_22565</name>
</gene>
<accession>A0ABU9Q1Q1</accession>
<evidence type="ECO:0000313" key="3">
    <source>
        <dbReference type="Proteomes" id="UP001495910"/>
    </source>
</evidence>
<sequence>MSSQNLENLFKTGNLKSEPANQGEFNGLLRSAKARLADSANTSLAVESRFDLAYNASHALALAALRWHGYRSDNRYIVFQCLEHTLRIKPEIWRVLALCHQRRNVRRV</sequence>